<organism evidence="4 5">
    <name type="scientific">Nocardiopsis changdeensis</name>
    <dbReference type="NCBI Taxonomy" id="2831969"/>
    <lineage>
        <taxon>Bacteria</taxon>
        <taxon>Bacillati</taxon>
        <taxon>Actinomycetota</taxon>
        <taxon>Actinomycetes</taxon>
        <taxon>Streptosporangiales</taxon>
        <taxon>Nocardiopsidaceae</taxon>
        <taxon>Nocardiopsis</taxon>
    </lineage>
</organism>
<dbReference type="PROSITE" id="PS00893">
    <property type="entry name" value="NUDIX_BOX"/>
    <property type="match status" value="1"/>
</dbReference>
<protein>
    <submittedName>
        <fullName evidence="4">NUDIX domain-containing protein</fullName>
    </submittedName>
</protein>
<dbReference type="PANTHER" id="PTHR43046">
    <property type="entry name" value="GDP-MANNOSE MANNOSYL HYDROLASE"/>
    <property type="match status" value="1"/>
</dbReference>
<evidence type="ECO:0000313" key="5">
    <source>
        <dbReference type="Proteomes" id="UP000676079"/>
    </source>
</evidence>
<dbReference type="InterPro" id="IPR000086">
    <property type="entry name" value="NUDIX_hydrolase_dom"/>
</dbReference>
<dbReference type="SUPFAM" id="SSF55811">
    <property type="entry name" value="Nudix"/>
    <property type="match status" value="1"/>
</dbReference>
<name>A0ABX8BW40_9ACTN</name>
<comment type="cofactor">
    <cofactor evidence="1">
        <name>Mg(2+)</name>
        <dbReference type="ChEBI" id="CHEBI:18420"/>
    </cofactor>
</comment>
<evidence type="ECO:0000259" key="3">
    <source>
        <dbReference type="PROSITE" id="PS51462"/>
    </source>
</evidence>
<dbReference type="Gene3D" id="3.90.79.10">
    <property type="entry name" value="Nucleoside Triphosphate Pyrophosphohydrolase"/>
    <property type="match status" value="1"/>
</dbReference>
<dbReference type="RefSeq" id="WP_220560524.1">
    <property type="nucleotide sequence ID" value="NZ_CP074133.1"/>
</dbReference>
<dbReference type="Proteomes" id="UP000676079">
    <property type="component" value="Chromosome"/>
</dbReference>
<sequence length="157" mass="17041">MAPAIPAHAANPGERFRSIVDVHTILIRDDGRILLLERGPGRYGAGLLHLPSGHLEPGEPLHLGAARETVEETGVVIDPADLEIAALVHHRQDPSHTRVGAFFACRRWRGEPYNREPDKCTGLVWADPVALPQATIDYPAAGIRAWTAGEGYAAHGW</sequence>
<reference evidence="4 5" key="1">
    <citation type="submission" date="2021-05" db="EMBL/GenBank/DDBJ databases">
        <title>Direct Submission.</title>
        <authorList>
            <person name="Li K."/>
            <person name="Gao J."/>
        </authorList>
    </citation>
    <scope>NUCLEOTIDE SEQUENCE [LARGE SCALE GENOMIC DNA]</scope>
    <source>
        <strain evidence="4 5">Mg02</strain>
    </source>
</reference>
<evidence type="ECO:0000313" key="4">
    <source>
        <dbReference type="EMBL" id="QUX25041.1"/>
    </source>
</evidence>
<dbReference type="InterPro" id="IPR020084">
    <property type="entry name" value="NUDIX_hydrolase_CS"/>
</dbReference>
<dbReference type="EMBL" id="CP074133">
    <property type="protein sequence ID" value="QUX25041.1"/>
    <property type="molecule type" value="Genomic_DNA"/>
</dbReference>
<keyword evidence="2" id="KW-0378">Hydrolase</keyword>
<dbReference type="InterPro" id="IPR015797">
    <property type="entry name" value="NUDIX_hydrolase-like_dom_sf"/>
</dbReference>
<dbReference type="CDD" id="cd04683">
    <property type="entry name" value="NUDIX_Hydrolase"/>
    <property type="match status" value="1"/>
</dbReference>
<dbReference type="PROSITE" id="PS51462">
    <property type="entry name" value="NUDIX"/>
    <property type="match status" value="1"/>
</dbReference>
<proteinExistence type="predicted"/>
<keyword evidence="5" id="KW-1185">Reference proteome</keyword>
<gene>
    <name evidence="4" type="ORF">KGD84_12710</name>
</gene>
<feature type="domain" description="Nudix hydrolase" evidence="3">
    <location>
        <begin position="17"/>
        <end position="148"/>
    </location>
</feature>
<dbReference type="PANTHER" id="PTHR43046:SF14">
    <property type="entry name" value="MUTT_NUDIX FAMILY PROTEIN"/>
    <property type="match status" value="1"/>
</dbReference>
<dbReference type="Pfam" id="PF00293">
    <property type="entry name" value="NUDIX"/>
    <property type="match status" value="1"/>
</dbReference>
<accession>A0ABX8BW40</accession>
<evidence type="ECO:0000256" key="1">
    <source>
        <dbReference type="ARBA" id="ARBA00001946"/>
    </source>
</evidence>
<evidence type="ECO:0000256" key="2">
    <source>
        <dbReference type="ARBA" id="ARBA00022801"/>
    </source>
</evidence>